<dbReference type="Proteomes" id="UP000596248">
    <property type="component" value="Chromosome"/>
</dbReference>
<proteinExistence type="predicted"/>
<gene>
    <name evidence="1" type="ORF">JNE38_18500</name>
</gene>
<name>A0ABX7FIZ3_BRECH</name>
<keyword evidence="2" id="KW-1185">Reference proteome</keyword>
<evidence type="ECO:0000313" key="2">
    <source>
        <dbReference type="Proteomes" id="UP000596248"/>
    </source>
</evidence>
<reference evidence="1 2" key="1">
    <citation type="submission" date="2021-01" db="EMBL/GenBank/DDBJ databases">
        <title>Identification of strong promoters based on the transcriptome of Brevibacillus choshinensis.</title>
        <authorList>
            <person name="Yao D."/>
            <person name="Zhang K."/>
            <person name="Wu J."/>
        </authorList>
    </citation>
    <scope>NUCLEOTIDE SEQUENCE [LARGE SCALE GENOMIC DNA]</scope>
    <source>
        <strain evidence="1 2">HPD31-SP3</strain>
    </source>
</reference>
<dbReference type="EMBL" id="CP069127">
    <property type="protein sequence ID" value="QRG65594.1"/>
    <property type="molecule type" value="Genomic_DNA"/>
</dbReference>
<organism evidence="1 2">
    <name type="scientific">Brevibacillus choshinensis</name>
    <dbReference type="NCBI Taxonomy" id="54911"/>
    <lineage>
        <taxon>Bacteria</taxon>
        <taxon>Bacillati</taxon>
        <taxon>Bacillota</taxon>
        <taxon>Bacilli</taxon>
        <taxon>Bacillales</taxon>
        <taxon>Paenibacillaceae</taxon>
        <taxon>Brevibacillus</taxon>
    </lineage>
</organism>
<evidence type="ECO:0000313" key="1">
    <source>
        <dbReference type="EMBL" id="QRG65594.1"/>
    </source>
</evidence>
<protein>
    <submittedName>
        <fullName evidence="1">Uncharacterized protein</fullName>
    </submittedName>
</protein>
<accession>A0ABX7FIZ3</accession>
<dbReference type="RefSeq" id="WP_203255103.1">
    <property type="nucleotide sequence ID" value="NZ_CP069127.1"/>
</dbReference>
<sequence length="107" mass="12711">MNRTSVFEPLETRKMIVREFFDLIDTIPNSDAQETVQKFLRYLQGVLRIKQVVPPTVEIMTVVKQSKPFLYHAARRSVLRSSNLYMLFQVEMDLELAKERLEQYTQQ</sequence>